<dbReference type="SUPFAM" id="SSF52172">
    <property type="entry name" value="CheY-like"/>
    <property type="match status" value="1"/>
</dbReference>
<proteinExistence type="predicted"/>
<dbReference type="InterPro" id="IPR052893">
    <property type="entry name" value="TCS_response_regulator"/>
</dbReference>
<dbReference type="AlphaFoldDB" id="A0A5F1XY73"/>
<sequence length="136" mass="15652">MTNPRLNCILLIDDNKDDNFFHERVIRKGNYAETVIAKQSAQEALDYLKNKSFNSSPHPDLIFLDINMPGMNGWEFLEEYKQLDRELQATMIVVMLTTSENPDDKSKFGGFGSTSDFKTKPLTNAMLDEILQRHFS</sequence>
<gene>
    <name evidence="1" type="ORF">EFP84_18330</name>
</gene>
<dbReference type="EMBL" id="CP033614">
    <property type="protein sequence ID" value="AYV57278.1"/>
    <property type="molecule type" value="Genomic_DNA"/>
</dbReference>
<evidence type="ECO:0000313" key="1">
    <source>
        <dbReference type="EMBL" id="AYV57278.1"/>
    </source>
</evidence>
<dbReference type="RefSeq" id="WP_010575140.1">
    <property type="nucleotide sequence ID" value="NZ_CP033614.1"/>
</dbReference>
<dbReference type="InterPro" id="IPR001789">
    <property type="entry name" value="Sig_transdc_resp-reg_receiver"/>
</dbReference>
<dbReference type="Pfam" id="PF00072">
    <property type="entry name" value="Response_reg"/>
    <property type="match status" value="1"/>
</dbReference>
<dbReference type="PANTHER" id="PTHR44520">
    <property type="entry name" value="RESPONSE REGULATOR RCP1-RELATED"/>
    <property type="match status" value="1"/>
</dbReference>
<evidence type="ECO:0000313" key="2">
    <source>
        <dbReference type="Proteomes" id="UP000276407"/>
    </source>
</evidence>
<protein>
    <submittedName>
        <fullName evidence="1">Response regulator</fullName>
    </submittedName>
</protein>
<reference evidence="1 2" key="1">
    <citation type="submission" date="2018-11" db="EMBL/GenBank/DDBJ databases">
        <title>Complete genome sequence of Leptospira kmetyi isolate LS 001/16 from soil sample associated with a leptospirosis patient in Kelantan.</title>
        <authorList>
            <person name="Muhammad Yusoff F."/>
            <person name="Muhammad Yusoff S."/>
            <person name="Ahmad M.N."/>
            <person name="Yusof N.Y."/>
            <person name="Aziah I."/>
        </authorList>
    </citation>
    <scope>NUCLEOTIDE SEQUENCE [LARGE SCALE GENOMIC DNA]</scope>
    <source>
        <strain evidence="1 2">LS 001/16</strain>
    </source>
</reference>
<dbReference type="Proteomes" id="UP000276407">
    <property type="component" value="Chromosome 1"/>
</dbReference>
<dbReference type="GO" id="GO:0000160">
    <property type="term" value="P:phosphorelay signal transduction system"/>
    <property type="evidence" value="ECO:0007669"/>
    <property type="project" value="InterPro"/>
</dbReference>
<dbReference type="KEGG" id="lkm:EFP84_18330"/>
<organism evidence="1 2">
    <name type="scientific">Leptospira kmetyi</name>
    <dbReference type="NCBI Taxonomy" id="408139"/>
    <lineage>
        <taxon>Bacteria</taxon>
        <taxon>Pseudomonadati</taxon>
        <taxon>Spirochaetota</taxon>
        <taxon>Spirochaetia</taxon>
        <taxon>Leptospirales</taxon>
        <taxon>Leptospiraceae</taxon>
        <taxon>Leptospira</taxon>
    </lineage>
</organism>
<dbReference type="PROSITE" id="PS50110">
    <property type="entry name" value="RESPONSE_REGULATORY"/>
    <property type="match status" value="1"/>
</dbReference>
<dbReference type="Gene3D" id="3.40.50.2300">
    <property type="match status" value="1"/>
</dbReference>
<dbReference type="InterPro" id="IPR011006">
    <property type="entry name" value="CheY-like_superfamily"/>
</dbReference>
<dbReference type="SMART" id="SM00448">
    <property type="entry name" value="REC"/>
    <property type="match status" value="1"/>
</dbReference>
<accession>A0A5F1XY73</accession>
<dbReference type="PANTHER" id="PTHR44520:SF2">
    <property type="entry name" value="RESPONSE REGULATOR RCP1"/>
    <property type="match status" value="1"/>
</dbReference>
<name>A0A5F1XY73_9LEPT</name>